<keyword evidence="8 15" id="KW-0472">Membrane</keyword>
<dbReference type="FunFam" id="1.10.287.70:FF:000010">
    <property type="entry name" value="Putative glutamate receptor ionotropic kainate 1"/>
    <property type="match status" value="1"/>
</dbReference>
<evidence type="ECO:0000256" key="1">
    <source>
        <dbReference type="ARBA" id="ARBA00008685"/>
    </source>
</evidence>
<evidence type="ECO:0000259" key="16">
    <source>
        <dbReference type="SMART" id="SM00079"/>
    </source>
</evidence>
<evidence type="ECO:0000256" key="4">
    <source>
        <dbReference type="ARBA" id="ARBA00022692"/>
    </source>
</evidence>
<evidence type="ECO:0000259" key="17">
    <source>
        <dbReference type="SMART" id="SM00918"/>
    </source>
</evidence>
<dbReference type="InterPro" id="IPR028082">
    <property type="entry name" value="Peripla_BP_I"/>
</dbReference>
<evidence type="ECO:0000256" key="2">
    <source>
        <dbReference type="ARBA" id="ARBA00022448"/>
    </source>
</evidence>
<evidence type="ECO:0000256" key="12">
    <source>
        <dbReference type="ARBA" id="ARBA00023286"/>
    </source>
</evidence>
<dbReference type="SMART" id="SM00079">
    <property type="entry name" value="PBPe"/>
    <property type="match status" value="1"/>
</dbReference>
<evidence type="ECO:0000256" key="8">
    <source>
        <dbReference type="ARBA" id="ARBA00023136"/>
    </source>
</evidence>
<comment type="subcellular location">
    <subcellularLocation>
        <location evidence="14">Postsynaptic cell membrane</location>
        <topology evidence="14">Multi-pass membrane protein</topology>
    </subcellularLocation>
</comment>
<dbReference type="Gene3D" id="3.40.50.2300">
    <property type="match status" value="3"/>
</dbReference>
<organism evidence="18">
    <name type="scientific">Hyalella azteca</name>
    <name type="common">Amphipod</name>
    <dbReference type="NCBI Taxonomy" id="294128"/>
    <lineage>
        <taxon>Eukaryota</taxon>
        <taxon>Metazoa</taxon>
        <taxon>Ecdysozoa</taxon>
        <taxon>Arthropoda</taxon>
        <taxon>Crustacea</taxon>
        <taxon>Multicrustacea</taxon>
        <taxon>Malacostraca</taxon>
        <taxon>Eumalacostraca</taxon>
        <taxon>Peracarida</taxon>
        <taxon>Amphipoda</taxon>
        <taxon>Senticaudata</taxon>
        <taxon>Talitrida</taxon>
        <taxon>Talitroidea</taxon>
        <taxon>Hyalellidae</taxon>
        <taxon>Hyalella</taxon>
    </lineage>
</organism>
<evidence type="ECO:0000256" key="7">
    <source>
        <dbReference type="ARBA" id="ARBA00023065"/>
    </source>
</evidence>
<proteinExistence type="inferred from homology"/>
<evidence type="ECO:0000256" key="6">
    <source>
        <dbReference type="ARBA" id="ARBA00023018"/>
    </source>
</evidence>
<dbReference type="Gene3D" id="3.40.190.10">
    <property type="entry name" value="Periplasmic binding protein-like II"/>
    <property type="match status" value="2"/>
</dbReference>
<sequence>MLSGGIFDPYDDRQELAFRYAVERVNQDKSTLVRSTLNADIQRLPADDSFHASKKVCQLLRSGVAAIFGPQSEKTANHVQSICDALEVPHIETRWDFKLRRDEYSLNLYPHPTSLSQAYYDVLRRLEWKNFVVLYDTSEGLIRLQSLLKSNELKVTVRQLHEDSDWRPLLKDIKKSQETKIVIDVKQHRIYEILKQAAQIGLMSEYHSYFITSLDLHLVNMDDFKYSGANITSLRLVDPNKPEAVQFVEEWKYGELRYGKTIDEDIARITVRILLLPELQWRAAIISKKLSALFARALDDLDRSREVDITPLYCEGDKTWPHGSSLINYMKWVSLMWSGAHRSEADLLNGGGVFDTRKIGGMGAVPNMPYGMPTNGRPGMPPLVSPMDNRYGNLMMPGGMPFTNATHRPYDMVQVYGLTGLIKFDTRGFRTDFELDILELDAKFGLKKVGTWSLAGGANFTRSLVESSSGITLNLQNRTLIVTTAIVAPYTMLKETSEQLTGNDRFEGFCLVADGSYGTKDPVTGEWDGMIRELLDHKADLGIVDFTITYEREEAVDFSMPFMNLGISIIYKKPTKKAPSLFSFMSPFSLDVWIYMATAYLGVSVLLFMLARMSPKEWDCPYPCIEDPDELENCFTLSNSMWFNIATFLCQGADIAPRIAPEEWDNPHPCIQDPDELENAITLSNAFWFTIGSLMQQGSDIAPKAVSTRIVAGIWWFFTLIMISSYTANLAAFLTVERMESPIEGAEDLAKQTKIKYGSKLGGSTYAFFRDSKIPTYKRMWTAMSTARPTVFTSSNTEGVERVSKASWLNRIWLKTGTASPCLQVRYYLASRYGIALPPGSPYTNVISSGILKLKETGVLHTLKTRWWKERKGGGKCTMEDSSTSTSGAAELGLDNVGGVFVVLIGGMIMAAFMAVCEFLWNARELATDENTEDEEDGAEAAELGLDNVGGVFVVMAGGLALACVTACCEFTWKARKLATEEGATFSDELWKEIKFILNCSANSKPVRKKAPPHDSESNNYAAGGYGFTPDVLN</sequence>
<accession>A0A6A0H8H5</accession>
<keyword evidence="4 15" id="KW-0812">Transmembrane</keyword>
<dbReference type="EMBL" id="JQDR03004363">
    <property type="protein sequence ID" value="KAA0202063.1"/>
    <property type="molecule type" value="Genomic_DNA"/>
</dbReference>
<feature type="domain" description="Ionotropic glutamate receptor L-glutamate and glycine-binding" evidence="17">
    <location>
        <begin position="489"/>
        <end position="536"/>
    </location>
</feature>
<dbReference type="InterPro" id="IPR001320">
    <property type="entry name" value="Iontro_rcpt_C"/>
</dbReference>
<dbReference type="GO" id="GO:0015276">
    <property type="term" value="F:ligand-gated monoatomic ion channel activity"/>
    <property type="evidence" value="ECO:0007669"/>
    <property type="project" value="InterPro"/>
</dbReference>
<evidence type="ECO:0000256" key="14">
    <source>
        <dbReference type="ARBA" id="ARBA00034104"/>
    </source>
</evidence>
<dbReference type="Gene3D" id="1.10.287.70">
    <property type="match status" value="2"/>
</dbReference>
<evidence type="ECO:0000256" key="15">
    <source>
        <dbReference type="SAM" id="Phobius"/>
    </source>
</evidence>
<feature type="transmembrane region" description="Helical" evidence="15">
    <location>
        <begin position="900"/>
        <end position="921"/>
    </location>
</feature>
<dbReference type="InterPro" id="IPR015683">
    <property type="entry name" value="Ionotropic_Glu_rcpt"/>
</dbReference>
<dbReference type="PANTHER" id="PTHR18966">
    <property type="entry name" value="IONOTROPIC GLUTAMATE RECEPTOR"/>
    <property type="match status" value="1"/>
</dbReference>
<evidence type="ECO:0000256" key="11">
    <source>
        <dbReference type="ARBA" id="ARBA00023257"/>
    </source>
</evidence>
<keyword evidence="2" id="KW-0813">Transport</keyword>
<keyword evidence="13" id="KW-0407">Ion channel</keyword>
<dbReference type="AlphaFoldDB" id="A0A6A0H8H5"/>
<dbReference type="FunFam" id="1.10.287.70:FF:000134">
    <property type="entry name" value="Glutamate receptor, ionotropic kainate"/>
    <property type="match status" value="1"/>
</dbReference>
<dbReference type="CDD" id="cd06382">
    <property type="entry name" value="PBP1_iGluR_Kainate"/>
    <property type="match status" value="1"/>
</dbReference>
<keyword evidence="11" id="KW-0628">Postsynaptic cell membrane</keyword>
<feature type="transmembrane region" description="Helical" evidence="15">
    <location>
        <begin position="592"/>
        <end position="611"/>
    </location>
</feature>
<dbReference type="SMART" id="SM00918">
    <property type="entry name" value="Lig_chan-Glu_bd"/>
    <property type="match status" value="1"/>
</dbReference>
<dbReference type="SUPFAM" id="SSF53822">
    <property type="entry name" value="Periplasmic binding protein-like I"/>
    <property type="match status" value="1"/>
</dbReference>
<keyword evidence="7" id="KW-0406">Ion transport</keyword>
<dbReference type="InterPro" id="IPR001828">
    <property type="entry name" value="ANF_lig-bd_rcpt"/>
</dbReference>
<reference evidence="18" key="3">
    <citation type="submission" date="2019-06" db="EMBL/GenBank/DDBJ databases">
        <authorList>
            <person name="Poynton C."/>
            <person name="Hasenbein S."/>
            <person name="Benoit J.B."/>
            <person name="Sepulveda M.S."/>
            <person name="Poelchau M.F."/>
            <person name="Murali S.C."/>
            <person name="Chen S."/>
            <person name="Glastad K.M."/>
            <person name="Werren J.H."/>
            <person name="Vineis J.H."/>
            <person name="Bowen J.L."/>
            <person name="Friedrich M."/>
            <person name="Jones J."/>
            <person name="Robertson H.M."/>
            <person name="Feyereisen R."/>
            <person name="Mechler-Hickson A."/>
            <person name="Mathers N."/>
            <person name="Lee C.E."/>
            <person name="Colbourne J.K."/>
            <person name="Biales A."/>
            <person name="Johnston J.S."/>
            <person name="Wellborn G.A."/>
            <person name="Rosendale A.J."/>
            <person name="Cridge A.G."/>
            <person name="Munoz-Torres M.C."/>
            <person name="Bain P.A."/>
            <person name="Manny A.R."/>
            <person name="Major K.M."/>
            <person name="Lambert F.N."/>
            <person name="Vulpe C.D."/>
            <person name="Tuck P."/>
            <person name="Blalock B.J."/>
            <person name="Lin Y.-Y."/>
            <person name="Smith M.E."/>
            <person name="Ochoa-Acuna H."/>
            <person name="Chen M.-J.M."/>
            <person name="Childers C.P."/>
            <person name="Qu J."/>
            <person name="Dugan S."/>
            <person name="Lee S.L."/>
            <person name="Chao H."/>
            <person name="Dinh H."/>
            <person name="Han Y."/>
            <person name="Doddapaneni H."/>
            <person name="Worley K.C."/>
            <person name="Muzny D.M."/>
            <person name="Gibbs R.A."/>
            <person name="Richards S."/>
        </authorList>
    </citation>
    <scope>NUCLEOTIDE SEQUENCE</scope>
    <source>
        <strain evidence="18">HAZT.00-mixed</strain>
        <tissue evidence="18">Whole organism</tissue>
    </source>
</reference>
<evidence type="ECO:0000256" key="3">
    <source>
        <dbReference type="ARBA" id="ARBA00022475"/>
    </source>
</evidence>
<evidence type="ECO:0000256" key="13">
    <source>
        <dbReference type="ARBA" id="ARBA00023303"/>
    </source>
</evidence>
<keyword evidence="5 15" id="KW-1133">Transmembrane helix</keyword>
<keyword evidence="12" id="KW-1071">Ligand-gated ion channel</keyword>
<dbReference type="SUPFAM" id="SSF53850">
    <property type="entry name" value="Periplasmic binding protein-like II"/>
    <property type="match status" value="1"/>
</dbReference>
<dbReference type="InterPro" id="IPR019594">
    <property type="entry name" value="Glu/Gly-bd"/>
</dbReference>
<dbReference type="Pfam" id="PF00060">
    <property type="entry name" value="Lig_chan"/>
    <property type="match status" value="1"/>
</dbReference>
<evidence type="ECO:0000256" key="5">
    <source>
        <dbReference type="ARBA" id="ARBA00022989"/>
    </source>
</evidence>
<keyword evidence="10" id="KW-0325">Glycoprotein</keyword>
<dbReference type="Proteomes" id="UP000711488">
    <property type="component" value="Unassembled WGS sequence"/>
</dbReference>
<keyword evidence="6" id="KW-0770">Synapse</keyword>
<comment type="caution">
    <text evidence="18">The sequence shown here is derived from an EMBL/GenBank/DDBJ whole genome shotgun (WGS) entry which is preliminary data.</text>
</comment>
<evidence type="ECO:0000256" key="9">
    <source>
        <dbReference type="ARBA" id="ARBA00023170"/>
    </source>
</evidence>
<gene>
    <name evidence="18" type="ORF">HAZT_HAZT000625</name>
</gene>
<protein>
    <submittedName>
        <fullName evidence="18">Uncharacterized protein</fullName>
    </submittedName>
</protein>
<evidence type="ECO:0000256" key="10">
    <source>
        <dbReference type="ARBA" id="ARBA00023180"/>
    </source>
</evidence>
<reference evidence="18" key="1">
    <citation type="submission" date="2014-08" db="EMBL/GenBank/DDBJ databases">
        <authorList>
            <person name="Murali S."/>
            <person name="Richards S."/>
            <person name="Bandaranaike D."/>
            <person name="Bellair M."/>
            <person name="Blankenburg K."/>
            <person name="Chao H."/>
            <person name="Dinh H."/>
            <person name="Doddapaneni H."/>
            <person name="Dugan-Rocha S."/>
            <person name="Elkadiri S."/>
            <person name="Gnanaolivu R."/>
            <person name="Hughes D."/>
            <person name="Lee S."/>
            <person name="Li M."/>
            <person name="Ming W."/>
            <person name="Munidasa M."/>
            <person name="Muniz J."/>
            <person name="Nguyen L."/>
            <person name="Osuji N."/>
            <person name="Pu L.-L."/>
            <person name="Puazo M."/>
            <person name="Skinner E."/>
            <person name="Qu C."/>
            <person name="Quiroz J."/>
            <person name="Raj R."/>
            <person name="Weissenberger G."/>
            <person name="Xin Y."/>
            <person name="Zou X."/>
            <person name="Han Y."/>
            <person name="Worley K."/>
            <person name="Muzny D."/>
            <person name="Gibbs R."/>
        </authorList>
    </citation>
    <scope>NUCLEOTIDE SEQUENCE</scope>
    <source>
        <strain evidence="18">HAZT.00-mixed</strain>
        <tissue evidence="18">Whole organism</tissue>
    </source>
</reference>
<dbReference type="GO" id="GO:0045211">
    <property type="term" value="C:postsynaptic membrane"/>
    <property type="evidence" value="ECO:0007669"/>
    <property type="project" value="UniProtKB-SubCell"/>
</dbReference>
<feature type="transmembrane region" description="Helical" evidence="15">
    <location>
        <begin position="714"/>
        <end position="736"/>
    </location>
</feature>
<keyword evidence="9" id="KW-0675">Receptor</keyword>
<reference evidence="18" key="2">
    <citation type="journal article" date="2018" name="Environ. Sci. Technol.">
        <title>The Toxicogenome of Hyalella azteca: A Model for Sediment Ecotoxicology and Evolutionary Toxicology.</title>
        <authorList>
            <person name="Poynton H.C."/>
            <person name="Hasenbein S."/>
            <person name="Benoit J.B."/>
            <person name="Sepulveda M.S."/>
            <person name="Poelchau M.F."/>
            <person name="Hughes D.S.T."/>
            <person name="Murali S.C."/>
            <person name="Chen S."/>
            <person name="Glastad K.M."/>
            <person name="Goodisman M.A.D."/>
            <person name="Werren J.H."/>
            <person name="Vineis J.H."/>
            <person name="Bowen J.L."/>
            <person name="Friedrich M."/>
            <person name="Jones J."/>
            <person name="Robertson H.M."/>
            <person name="Feyereisen R."/>
            <person name="Mechler-Hickson A."/>
            <person name="Mathers N."/>
            <person name="Lee C.E."/>
            <person name="Colbourne J.K."/>
            <person name="Biales A."/>
            <person name="Johnston J.S."/>
            <person name="Wellborn G.A."/>
            <person name="Rosendale A.J."/>
            <person name="Cridge A.G."/>
            <person name="Munoz-Torres M.C."/>
            <person name="Bain P.A."/>
            <person name="Manny A.R."/>
            <person name="Major K.M."/>
            <person name="Lambert F.N."/>
            <person name="Vulpe C.D."/>
            <person name="Tuck P."/>
            <person name="Blalock B.J."/>
            <person name="Lin Y.Y."/>
            <person name="Smith M.E."/>
            <person name="Ochoa-Acuna H."/>
            <person name="Chen M.M."/>
            <person name="Childers C.P."/>
            <person name="Qu J."/>
            <person name="Dugan S."/>
            <person name="Lee S.L."/>
            <person name="Chao H."/>
            <person name="Dinh H."/>
            <person name="Han Y."/>
            <person name="Doddapaneni H."/>
            <person name="Worley K.C."/>
            <person name="Muzny D.M."/>
            <person name="Gibbs R.A."/>
            <person name="Richards S."/>
        </authorList>
    </citation>
    <scope>NUCLEOTIDE SEQUENCE</scope>
    <source>
        <strain evidence="18">HAZT.00-mixed</strain>
        <tissue evidence="18">Whole organism</tissue>
    </source>
</reference>
<keyword evidence="3" id="KW-1003">Cell membrane</keyword>
<dbReference type="Pfam" id="PF01094">
    <property type="entry name" value="ANF_receptor"/>
    <property type="match status" value="1"/>
</dbReference>
<dbReference type="Pfam" id="PF10613">
    <property type="entry name" value="Lig_chan-Glu_bd"/>
    <property type="match status" value="1"/>
</dbReference>
<evidence type="ECO:0000313" key="18">
    <source>
        <dbReference type="EMBL" id="KAA0202063.1"/>
    </source>
</evidence>
<feature type="domain" description="Ionotropic glutamate receptor C-terminal" evidence="16">
    <location>
        <begin position="479"/>
        <end position="870"/>
    </location>
</feature>
<comment type="similarity">
    <text evidence="1">Belongs to the glutamate-gated ion channel (TC 1.A.10.1) family.</text>
</comment>
<name>A0A6A0H8H5_HYAAZ</name>